<feature type="chain" id="PRO_5002430885" evidence="1">
    <location>
        <begin position="27"/>
        <end position="33"/>
    </location>
</feature>
<name>A0A0E9PXF0_ANGAN</name>
<protein>
    <submittedName>
        <fullName evidence="2">Uncharacterized protein</fullName>
    </submittedName>
</protein>
<evidence type="ECO:0000256" key="1">
    <source>
        <dbReference type="SAM" id="SignalP"/>
    </source>
</evidence>
<dbReference type="AlphaFoldDB" id="A0A0E9PXF0"/>
<keyword evidence="1" id="KW-0732">Signal</keyword>
<dbReference type="EMBL" id="GBXM01099837">
    <property type="protein sequence ID" value="JAH08740.1"/>
    <property type="molecule type" value="Transcribed_RNA"/>
</dbReference>
<evidence type="ECO:0000313" key="2">
    <source>
        <dbReference type="EMBL" id="JAH08740.1"/>
    </source>
</evidence>
<feature type="signal peptide" evidence="1">
    <location>
        <begin position="1"/>
        <end position="26"/>
    </location>
</feature>
<sequence>MARTAHWRLLFILSSLFLRSSRLVEGEEDRVGL</sequence>
<reference evidence="2" key="1">
    <citation type="submission" date="2014-11" db="EMBL/GenBank/DDBJ databases">
        <authorList>
            <person name="Amaro Gonzalez C."/>
        </authorList>
    </citation>
    <scope>NUCLEOTIDE SEQUENCE</scope>
</reference>
<accession>A0A0E9PXF0</accession>
<organism evidence="2">
    <name type="scientific">Anguilla anguilla</name>
    <name type="common">European freshwater eel</name>
    <name type="synonym">Muraena anguilla</name>
    <dbReference type="NCBI Taxonomy" id="7936"/>
    <lineage>
        <taxon>Eukaryota</taxon>
        <taxon>Metazoa</taxon>
        <taxon>Chordata</taxon>
        <taxon>Craniata</taxon>
        <taxon>Vertebrata</taxon>
        <taxon>Euteleostomi</taxon>
        <taxon>Actinopterygii</taxon>
        <taxon>Neopterygii</taxon>
        <taxon>Teleostei</taxon>
        <taxon>Anguilliformes</taxon>
        <taxon>Anguillidae</taxon>
        <taxon>Anguilla</taxon>
    </lineage>
</organism>
<reference evidence="2" key="2">
    <citation type="journal article" date="2015" name="Fish Shellfish Immunol.">
        <title>Early steps in the European eel (Anguilla anguilla)-Vibrio vulnificus interaction in the gills: Role of the RtxA13 toxin.</title>
        <authorList>
            <person name="Callol A."/>
            <person name="Pajuelo D."/>
            <person name="Ebbesson L."/>
            <person name="Teles M."/>
            <person name="MacKenzie S."/>
            <person name="Amaro C."/>
        </authorList>
    </citation>
    <scope>NUCLEOTIDE SEQUENCE</scope>
</reference>
<proteinExistence type="predicted"/>